<evidence type="ECO:0000313" key="12">
    <source>
        <dbReference type="EMBL" id="OAK72662.1"/>
    </source>
</evidence>
<dbReference type="Gene3D" id="1.10.860.10">
    <property type="entry name" value="DNAb Helicase, Chain A"/>
    <property type="match status" value="1"/>
</dbReference>
<feature type="domain" description="SF4 helicase" evidence="11">
    <location>
        <begin position="147"/>
        <end position="415"/>
    </location>
</feature>
<evidence type="ECO:0000256" key="7">
    <source>
        <dbReference type="ARBA" id="ARBA00023125"/>
    </source>
</evidence>
<comment type="catalytic activity">
    <reaction evidence="10">
        <text>ATP + H2O = ADP + phosphate + H(+)</text>
        <dbReference type="Rhea" id="RHEA:13065"/>
        <dbReference type="ChEBI" id="CHEBI:15377"/>
        <dbReference type="ChEBI" id="CHEBI:15378"/>
        <dbReference type="ChEBI" id="CHEBI:30616"/>
        <dbReference type="ChEBI" id="CHEBI:43474"/>
        <dbReference type="ChEBI" id="CHEBI:456216"/>
        <dbReference type="EC" id="5.6.2.3"/>
    </reaction>
</comment>
<name>A0A177ZXR5_9BACI</name>
<evidence type="ECO:0000256" key="2">
    <source>
        <dbReference type="ARBA" id="ARBA00022705"/>
    </source>
</evidence>
<dbReference type="InterPro" id="IPR036185">
    <property type="entry name" value="DNA_heli_DnaB-like_N_sf"/>
</dbReference>
<evidence type="ECO:0000256" key="5">
    <source>
        <dbReference type="ARBA" id="ARBA00022806"/>
    </source>
</evidence>
<evidence type="ECO:0000256" key="10">
    <source>
        <dbReference type="ARBA" id="ARBA00048954"/>
    </source>
</evidence>
<keyword evidence="5 12" id="KW-0347">Helicase</keyword>
<keyword evidence="8" id="KW-0413">Isomerase</keyword>
<dbReference type="GO" id="GO:0016787">
    <property type="term" value="F:hydrolase activity"/>
    <property type="evidence" value="ECO:0007669"/>
    <property type="project" value="UniProtKB-KW"/>
</dbReference>
<keyword evidence="3" id="KW-0547">Nucleotide-binding</keyword>
<evidence type="ECO:0000256" key="4">
    <source>
        <dbReference type="ARBA" id="ARBA00022801"/>
    </source>
</evidence>
<sequence>MKVEQAYLGTLLKENYLINDSGLKASQFEQAWHIALFASMKKLVAKGNSVDLATLSIESDLENFGGASYINDLISLANPQKVEEYEQLVLDAWKEREKKNILAIAKEEDWEIARVISALDAINEVREDDRTSIADALVRVFEAPWKQTAQQKGILTGIKQLDDMTNGFQNGELTIVAARPSMGKSDVMLHFAKQAGWTGHLPIIFSLEMQEENLTDRLVASTGGFNRMKMRNPFKDLTPLQKEKWSHIIGRVNETNIEIFDDPGQTVAEMRAKTRKMMHQHPGKKPIIIIDYLTLIRPLHHHNGNANAQVTEISRDLKGMAKEFNCPVIALSQLSRNVEQRQDKRPFLSDIRDSGSVEQDADVVMFLYREKYYDKGSDNKMLEIIVAKQRNGPVGTVNTVYNEFTGEILDAYHTRAV</sequence>
<dbReference type="EC" id="5.6.2.3" evidence="9"/>
<dbReference type="InterPro" id="IPR027417">
    <property type="entry name" value="P-loop_NTPase"/>
</dbReference>
<reference evidence="12 13" key="1">
    <citation type="submission" date="2015-05" db="EMBL/GenBank/DDBJ databases">
        <title>Comparison of genome.</title>
        <authorList>
            <person name="Zheng Z."/>
            <person name="Sun M."/>
        </authorList>
    </citation>
    <scope>NUCLEOTIDE SEQUENCE [LARGE SCALE GENOMIC DNA]</scope>
    <source>
        <strain evidence="12 13">G25-74</strain>
    </source>
</reference>
<gene>
    <name evidence="12" type="ORF">ABB05_07335</name>
</gene>
<evidence type="ECO:0000256" key="9">
    <source>
        <dbReference type="ARBA" id="ARBA00044969"/>
    </source>
</evidence>
<dbReference type="SUPFAM" id="SSF48024">
    <property type="entry name" value="N-terminal domain of DnaB helicase"/>
    <property type="match status" value="1"/>
</dbReference>
<dbReference type="GO" id="GO:0003677">
    <property type="term" value="F:DNA binding"/>
    <property type="evidence" value="ECO:0007669"/>
    <property type="project" value="UniProtKB-KW"/>
</dbReference>
<comment type="similarity">
    <text evidence="1">Belongs to the helicase family. DnaB subfamily.</text>
</comment>
<evidence type="ECO:0000259" key="11">
    <source>
        <dbReference type="PROSITE" id="PS51199"/>
    </source>
</evidence>
<evidence type="ECO:0000313" key="13">
    <source>
        <dbReference type="Proteomes" id="UP000077881"/>
    </source>
</evidence>
<keyword evidence="7" id="KW-0238">DNA-binding</keyword>
<evidence type="ECO:0000256" key="1">
    <source>
        <dbReference type="ARBA" id="ARBA00008428"/>
    </source>
</evidence>
<dbReference type="Pfam" id="PF03796">
    <property type="entry name" value="DnaB_C"/>
    <property type="match status" value="1"/>
</dbReference>
<dbReference type="STRING" id="217031.ABB05_07335"/>
<dbReference type="EMBL" id="LDJR01000034">
    <property type="protein sequence ID" value="OAK72662.1"/>
    <property type="molecule type" value="Genomic_DNA"/>
</dbReference>
<keyword evidence="4" id="KW-0378">Hydrolase</keyword>
<dbReference type="CDD" id="cd00984">
    <property type="entry name" value="DnaB_C"/>
    <property type="match status" value="1"/>
</dbReference>
<comment type="caution">
    <text evidence="12">The sequence shown here is derived from an EMBL/GenBank/DDBJ whole genome shotgun (WGS) entry which is preliminary data.</text>
</comment>
<organism evidence="12 13">
    <name type="scientific">Lederbergia galactosidilytica</name>
    <dbReference type="NCBI Taxonomy" id="217031"/>
    <lineage>
        <taxon>Bacteria</taxon>
        <taxon>Bacillati</taxon>
        <taxon>Bacillota</taxon>
        <taxon>Bacilli</taxon>
        <taxon>Bacillales</taxon>
        <taxon>Bacillaceae</taxon>
        <taxon>Lederbergia</taxon>
    </lineage>
</organism>
<evidence type="ECO:0000256" key="3">
    <source>
        <dbReference type="ARBA" id="ARBA00022741"/>
    </source>
</evidence>
<dbReference type="RefSeq" id="WP_064467879.1">
    <property type="nucleotide sequence ID" value="NZ_LDJR01000034.1"/>
</dbReference>
<evidence type="ECO:0000256" key="8">
    <source>
        <dbReference type="ARBA" id="ARBA00023235"/>
    </source>
</evidence>
<dbReference type="PANTHER" id="PTHR30153">
    <property type="entry name" value="REPLICATIVE DNA HELICASE DNAB"/>
    <property type="match status" value="1"/>
</dbReference>
<dbReference type="GO" id="GO:0043139">
    <property type="term" value="F:5'-3' DNA helicase activity"/>
    <property type="evidence" value="ECO:0007669"/>
    <property type="project" value="UniProtKB-EC"/>
</dbReference>
<dbReference type="InterPro" id="IPR016136">
    <property type="entry name" value="DNA_helicase_N/primase_C"/>
</dbReference>
<dbReference type="AlphaFoldDB" id="A0A177ZXR5"/>
<keyword evidence="13" id="KW-1185">Reference proteome</keyword>
<dbReference type="InterPro" id="IPR007693">
    <property type="entry name" value="DNA_helicase_DnaB-like_N"/>
</dbReference>
<dbReference type="PROSITE" id="PS51199">
    <property type="entry name" value="SF4_HELICASE"/>
    <property type="match status" value="1"/>
</dbReference>
<accession>A0A177ZXR5</accession>
<dbReference type="InterPro" id="IPR007694">
    <property type="entry name" value="DNA_helicase_DnaB-like_C"/>
</dbReference>
<dbReference type="Proteomes" id="UP000077881">
    <property type="component" value="Unassembled WGS sequence"/>
</dbReference>
<dbReference type="GO" id="GO:0005524">
    <property type="term" value="F:ATP binding"/>
    <property type="evidence" value="ECO:0007669"/>
    <property type="project" value="UniProtKB-KW"/>
</dbReference>
<dbReference type="PANTHER" id="PTHR30153:SF2">
    <property type="entry name" value="REPLICATIVE DNA HELICASE"/>
    <property type="match status" value="1"/>
</dbReference>
<dbReference type="PATRIC" id="fig|217031.6.peg.1577"/>
<dbReference type="GO" id="GO:0005829">
    <property type="term" value="C:cytosol"/>
    <property type="evidence" value="ECO:0007669"/>
    <property type="project" value="TreeGrafter"/>
</dbReference>
<keyword evidence="2" id="KW-0235">DNA replication</keyword>
<keyword evidence="6" id="KW-0067">ATP-binding</keyword>
<dbReference type="Pfam" id="PF00772">
    <property type="entry name" value="DnaB"/>
    <property type="match status" value="1"/>
</dbReference>
<dbReference type="Gene3D" id="3.40.50.300">
    <property type="entry name" value="P-loop containing nucleotide triphosphate hydrolases"/>
    <property type="match status" value="1"/>
</dbReference>
<dbReference type="SUPFAM" id="SSF52540">
    <property type="entry name" value="P-loop containing nucleoside triphosphate hydrolases"/>
    <property type="match status" value="1"/>
</dbReference>
<dbReference type="GO" id="GO:0006260">
    <property type="term" value="P:DNA replication"/>
    <property type="evidence" value="ECO:0007669"/>
    <property type="project" value="UniProtKB-KW"/>
</dbReference>
<proteinExistence type="inferred from homology"/>
<evidence type="ECO:0000256" key="6">
    <source>
        <dbReference type="ARBA" id="ARBA00022840"/>
    </source>
</evidence>
<protein>
    <recommendedName>
        <fullName evidence="9">DNA 5'-3' helicase</fullName>
        <ecNumber evidence="9">5.6.2.3</ecNumber>
    </recommendedName>
</protein>